<dbReference type="SFLD" id="SFLDS00003">
    <property type="entry name" value="Haloacid_Dehalogenase"/>
    <property type="match status" value="1"/>
</dbReference>
<dbReference type="PANTHER" id="PTHR17901:SF14">
    <property type="entry name" value="MAGNESIUM-DEPENDENT PHOSPHATASE 1"/>
    <property type="match status" value="1"/>
</dbReference>
<dbReference type="PANTHER" id="PTHR17901">
    <property type="entry name" value="MAGNESIUM-DEPENDENT PHOSPHATASE 1 MDP1"/>
    <property type="match status" value="1"/>
</dbReference>
<dbReference type="SUPFAM" id="SSF56784">
    <property type="entry name" value="HAD-like"/>
    <property type="match status" value="1"/>
</dbReference>
<dbReference type="AlphaFoldDB" id="A0A420YII2"/>
<dbReference type="NCBIfam" id="TIGR01681">
    <property type="entry name" value="HAD-SF-IIIC"/>
    <property type="match status" value="1"/>
</dbReference>
<feature type="region of interest" description="Disordered" evidence="1">
    <location>
        <begin position="1"/>
        <end position="24"/>
    </location>
</feature>
<dbReference type="Proteomes" id="UP000275385">
    <property type="component" value="Unassembled WGS sequence"/>
</dbReference>
<proteinExistence type="predicted"/>
<dbReference type="EMBL" id="QVQW01000008">
    <property type="protein sequence ID" value="RKU47641.1"/>
    <property type="molecule type" value="Genomic_DNA"/>
</dbReference>
<gene>
    <name evidence="2" type="ORF">DL546_008727</name>
</gene>
<evidence type="ECO:0008006" key="4">
    <source>
        <dbReference type="Google" id="ProtNLM"/>
    </source>
</evidence>
<dbReference type="SFLD" id="SFLDG01131">
    <property type="entry name" value="C1.5.2:_MDP_Like"/>
    <property type="match status" value="1"/>
</dbReference>
<dbReference type="OrthoDB" id="2865258at2759"/>
<evidence type="ECO:0000313" key="3">
    <source>
        <dbReference type="Proteomes" id="UP000275385"/>
    </source>
</evidence>
<dbReference type="GO" id="GO:0003993">
    <property type="term" value="F:acid phosphatase activity"/>
    <property type="evidence" value="ECO:0007669"/>
    <property type="project" value="TreeGrafter"/>
</dbReference>
<evidence type="ECO:0000313" key="2">
    <source>
        <dbReference type="EMBL" id="RKU47641.1"/>
    </source>
</evidence>
<keyword evidence="3" id="KW-1185">Reference proteome</keyword>
<feature type="compositionally biased region" description="Polar residues" evidence="1">
    <location>
        <begin position="7"/>
        <end position="24"/>
    </location>
</feature>
<reference evidence="2 3" key="1">
    <citation type="submission" date="2018-08" db="EMBL/GenBank/DDBJ databases">
        <title>Draft genome of the lignicolous fungus Coniochaeta pulveracea.</title>
        <authorList>
            <person name="Borstlap C.J."/>
            <person name="De Witt R.N."/>
            <person name="Botha A."/>
            <person name="Volschenk H."/>
        </authorList>
    </citation>
    <scope>NUCLEOTIDE SEQUENCE [LARGE SCALE GENOMIC DNA]</scope>
    <source>
        <strain evidence="2 3">CAB683</strain>
    </source>
</reference>
<dbReference type="InterPro" id="IPR036412">
    <property type="entry name" value="HAD-like_sf"/>
</dbReference>
<dbReference type="InterPro" id="IPR010036">
    <property type="entry name" value="MDP_1_eu_arc"/>
</dbReference>
<sequence>MPKKLSKTNTTASQPRSLPLSPTTTHLPDCLTDSHPLPKLIVFDLDYTLWPFWVDTHPTPPLRPSPSSPTTAAVDRTGESYQFYRDVPLILSSLSTLPSHPLKVAVASRTHAPDLGREMLKILHVPAEKKRKAIEVFDGGMEIYPGSKIRHMEQLSKRNGVRFEDILFFDDESRNREVEKLGVTMWLVRDGVSWAEVERGIEEWRKRRGVV</sequence>
<protein>
    <recommendedName>
        <fullName evidence="4">Magnesium-dependent phosphatase-1</fullName>
    </recommendedName>
</protein>
<organism evidence="2 3">
    <name type="scientific">Coniochaeta pulveracea</name>
    <dbReference type="NCBI Taxonomy" id="177199"/>
    <lineage>
        <taxon>Eukaryota</taxon>
        <taxon>Fungi</taxon>
        <taxon>Dikarya</taxon>
        <taxon>Ascomycota</taxon>
        <taxon>Pezizomycotina</taxon>
        <taxon>Sordariomycetes</taxon>
        <taxon>Sordariomycetidae</taxon>
        <taxon>Coniochaetales</taxon>
        <taxon>Coniochaetaceae</taxon>
        <taxon>Coniochaeta</taxon>
    </lineage>
</organism>
<name>A0A420YII2_9PEZI</name>
<comment type="caution">
    <text evidence="2">The sequence shown here is derived from an EMBL/GenBank/DDBJ whole genome shotgun (WGS) entry which is preliminary data.</text>
</comment>
<dbReference type="Gene3D" id="3.40.50.1000">
    <property type="entry name" value="HAD superfamily/HAD-like"/>
    <property type="match status" value="1"/>
</dbReference>
<accession>A0A420YII2</accession>
<dbReference type="InterPro" id="IPR023214">
    <property type="entry name" value="HAD_sf"/>
</dbReference>
<dbReference type="Pfam" id="PF12689">
    <property type="entry name" value="Acid_PPase"/>
    <property type="match status" value="1"/>
</dbReference>
<dbReference type="NCBIfam" id="TIGR01685">
    <property type="entry name" value="MDP-1"/>
    <property type="match status" value="1"/>
</dbReference>
<evidence type="ECO:0000256" key="1">
    <source>
        <dbReference type="SAM" id="MobiDB-lite"/>
    </source>
</evidence>
<dbReference type="STRING" id="177199.A0A420YII2"/>
<dbReference type="SFLD" id="SFLDG01129">
    <property type="entry name" value="C1.5:_HAD__Beta-PGM__Phosphata"/>
    <property type="match status" value="1"/>
</dbReference>
<dbReference type="InterPro" id="IPR010033">
    <property type="entry name" value="HAD_SF_ppase_IIIC"/>
</dbReference>